<comment type="similarity">
    <text evidence="2">Belongs to the FUN14 family.</text>
</comment>
<comment type="caution">
    <text evidence="7">The sequence shown here is derived from an EMBL/GenBank/DDBJ whole genome shotgun (WGS) entry which is preliminary data.</text>
</comment>
<sequence>MLRIGRCAQGIARQSTVASTRSFTHGFRYRSPQSLNWSATAGAIGLAGGAVALNLSSKRVDCETSPESAQTAPSPATTSDEGVEEVPQSIVNYKHLGFGSGCGVFLKKGAKILAFFIGGAFVFLQYMRSQGLIVVKWDNISKRYNASLKRKFEGDEQKGVTVATVWNKLVEYVLSHLLIHANTANPASSQQISRVVQPSSPV</sequence>
<organism evidence="7 8">
    <name type="scientific">Wallemia hederae</name>
    <dbReference type="NCBI Taxonomy" id="1540922"/>
    <lineage>
        <taxon>Eukaryota</taxon>
        <taxon>Fungi</taxon>
        <taxon>Dikarya</taxon>
        <taxon>Basidiomycota</taxon>
        <taxon>Wallemiomycotina</taxon>
        <taxon>Wallemiomycetes</taxon>
        <taxon>Wallemiales</taxon>
        <taxon>Wallemiaceae</taxon>
        <taxon>Wallemia</taxon>
    </lineage>
</organism>
<evidence type="ECO:0000256" key="5">
    <source>
        <dbReference type="ARBA" id="ARBA00023136"/>
    </source>
</evidence>
<dbReference type="PANTHER" id="PTHR21346:SF10">
    <property type="entry name" value="TRANSMEMBRANE PROTEIN"/>
    <property type="match status" value="1"/>
</dbReference>
<protein>
    <recommendedName>
        <fullName evidence="9">FUN14 domain-containing protein</fullName>
    </recommendedName>
</protein>
<evidence type="ECO:0000256" key="6">
    <source>
        <dbReference type="SAM" id="MobiDB-lite"/>
    </source>
</evidence>
<dbReference type="EMBL" id="SPNW01000008">
    <property type="protein sequence ID" value="TIA92118.1"/>
    <property type="molecule type" value="Genomic_DNA"/>
</dbReference>
<gene>
    <name evidence="7" type="ORF">E3P99_00725</name>
</gene>
<feature type="region of interest" description="Disordered" evidence="6">
    <location>
        <begin position="64"/>
        <end position="83"/>
    </location>
</feature>
<keyword evidence="5" id="KW-0472">Membrane</keyword>
<dbReference type="AlphaFoldDB" id="A0A4T0FU29"/>
<evidence type="ECO:0000256" key="1">
    <source>
        <dbReference type="ARBA" id="ARBA00004370"/>
    </source>
</evidence>
<evidence type="ECO:0000313" key="7">
    <source>
        <dbReference type="EMBL" id="TIA92118.1"/>
    </source>
</evidence>
<comment type="subcellular location">
    <subcellularLocation>
        <location evidence="1">Membrane</location>
    </subcellularLocation>
</comment>
<dbReference type="Pfam" id="PF04930">
    <property type="entry name" value="FUN14"/>
    <property type="match status" value="1"/>
</dbReference>
<keyword evidence="4" id="KW-1133">Transmembrane helix</keyword>
<dbReference type="Proteomes" id="UP000310189">
    <property type="component" value="Unassembled WGS sequence"/>
</dbReference>
<keyword evidence="3" id="KW-0812">Transmembrane</keyword>
<evidence type="ECO:0000256" key="3">
    <source>
        <dbReference type="ARBA" id="ARBA00022692"/>
    </source>
</evidence>
<name>A0A4T0FU29_9BASI</name>
<evidence type="ECO:0008006" key="9">
    <source>
        <dbReference type="Google" id="ProtNLM"/>
    </source>
</evidence>
<evidence type="ECO:0000256" key="4">
    <source>
        <dbReference type="ARBA" id="ARBA00022989"/>
    </source>
</evidence>
<dbReference type="GO" id="GO:0016020">
    <property type="term" value="C:membrane"/>
    <property type="evidence" value="ECO:0007669"/>
    <property type="project" value="UniProtKB-SubCell"/>
</dbReference>
<evidence type="ECO:0000313" key="8">
    <source>
        <dbReference type="Proteomes" id="UP000310189"/>
    </source>
</evidence>
<evidence type="ECO:0000256" key="2">
    <source>
        <dbReference type="ARBA" id="ARBA00009160"/>
    </source>
</evidence>
<keyword evidence="8" id="KW-1185">Reference proteome</keyword>
<proteinExistence type="inferred from homology"/>
<dbReference type="InterPro" id="IPR007014">
    <property type="entry name" value="FUN14"/>
</dbReference>
<accession>A0A4T0FU29</accession>
<feature type="compositionally biased region" description="Polar residues" evidence="6">
    <location>
        <begin position="65"/>
        <end position="80"/>
    </location>
</feature>
<dbReference type="PANTHER" id="PTHR21346">
    <property type="entry name" value="FUN14 DOMAIN CONTAINING"/>
    <property type="match status" value="1"/>
</dbReference>
<dbReference type="OrthoDB" id="163794at2759"/>
<reference evidence="7 8" key="1">
    <citation type="submission" date="2019-03" db="EMBL/GenBank/DDBJ databases">
        <title>Sequencing 23 genomes of Wallemia ichthyophaga.</title>
        <authorList>
            <person name="Gostincar C."/>
        </authorList>
    </citation>
    <scope>NUCLEOTIDE SEQUENCE [LARGE SCALE GENOMIC DNA]</scope>
    <source>
        <strain evidence="7 8">EXF-5753</strain>
    </source>
</reference>